<dbReference type="GO" id="GO:0008863">
    <property type="term" value="F:formate dehydrogenase (NAD+) activity"/>
    <property type="evidence" value="ECO:0007669"/>
    <property type="project" value="TreeGrafter"/>
</dbReference>
<dbReference type="Proteomes" id="UP000028194">
    <property type="component" value="Chromosome"/>
</dbReference>
<protein>
    <submittedName>
        <fullName evidence="2">D-isomer specific 2-hydroxyacid dehydrogenase</fullName>
    </submittedName>
</protein>
<sequence length="177" mass="19873">MKIVAVLYPGGEIARKTPELLGCAENALGLTDFLKSQGHEFVVLTDKEAELDKQLPTTDILITTPFWPAYDTKERISKAPKLKLALTAGVGSDHIDLEAAAARNIIMAEITGSNVVSVAEQVVMHILALVRNYIPAYNRFPKENGILQKLRQKHMIWKIKLWEYLEWEGLDNVYAKD</sequence>
<name>A0A075MYC0_9ARCH</name>
<dbReference type="AlphaFoldDB" id="A0A075MYC0"/>
<dbReference type="EMBL" id="CP007174">
    <property type="protein sequence ID" value="AIF84254.1"/>
    <property type="molecule type" value="Genomic_DNA"/>
</dbReference>
<dbReference type="InterPro" id="IPR006139">
    <property type="entry name" value="D-isomer_2_OHA_DH_cat_dom"/>
</dbReference>
<evidence type="ECO:0000259" key="1">
    <source>
        <dbReference type="Pfam" id="PF00389"/>
    </source>
</evidence>
<dbReference type="Gene3D" id="3.40.50.720">
    <property type="entry name" value="NAD(P)-binding Rossmann-like Domain"/>
    <property type="match status" value="1"/>
</dbReference>
<gene>
    <name evidence="2" type="ORF">NTE_02200</name>
</gene>
<reference evidence="2 3" key="1">
    <citation type="journal article" date="2014" name="PLoS ONE">
        <title>Genome Sequence of Candidatus Nitrososphaera evergladensis from Group I.1b Enriched from Everglades Soil Reveals Novel Genomic Features of the Ammonia-Oxidizing Archaea.</title>
        <authorList>
            <person name="Zhalnina K.V."/>
            <person name="Dias R."/>
            <person name="Leonard M.T."/>
            <person name="Dorr de Quadros P."/>
            <person name="Camargo F.A."/>
            <person name="Drew J.C."/>
            <person name="Farmerie W.G."/>
            <person name="Daroub S.H."/>
            <person name="Triplett E.W."/>
        </authorList>
    </citation>
    <scope>NUCLEOTIDE SEQUENCE [LARGE SCALE GENOMIC DNA]</scope>
    <source>
        <strain evidence="2 3">SR1</strain>
    </source>
</reference>
<keyword evidence="3" id="KW-1185">Reference proteome</keyword>
<accession>A0A075MYC0</accession>
<dbReference type="PANTHER" id="PTHR42938:SF9">
    <property type="entry name" value="FORMATE DEHYDROGENASE 1"/>
    <property type="match status" value="1"/>
</dbReference>
<dbReference type="SUPFAM" id="SSF52283">
    <property type="entry name" value="Formate/glycerate dehydrogenase catalytic domain-like"/>
    <property type="match status" value="1"/>
</dbReference>
<dbReference type="Pfam" id="PF00389">
    <property type="entry name" value="2-Hacid_dh"/>
    <property type="match status" value="1"/>
</dbReference>
<dbReference type="HOGENOM" id="CLU_019796_0_1_2"/>
<organism evidence="2 3">
    <name type="scientific">Candidatus Nitrososphaera evergladensis SR1</name>
    <dbReference type="NCBI Taxonomy" id="1459636"/>
    <lineage>
        <taxon>Archaea</taxon>
        <taxon>Nitrososphaerota</taxon>
        <taxon>Nitrososphaeria</taxon>
        <taxon>Nitrososphaerales</taxon>
        <taxon>Nitrososphaeraceae</taxon>
        <taxon>Nitrososphaera</taxon>
    </lineage>
</organism>
<evidence type="ECO:0000313" key="3">
    <source>
        <dbReference type="Proteomes" id="UP000028194"/>
    </source>
</evidence>
<feature type="domain" description="D-isomer specific 2-hydroxyacid dehydrogenase catalytic" evidence="1">
    <location>
        <begin position="32"/>
        <end position="121"/>
    </location>
</feature>
<evidence type="ECO:0000313" key="2">
    <source>
        <dbReference type="EMBL" id="AIF84254.1"/>
    </source>
</evidence>
<dbReference type="GO" id="GO:0051287">
    <property type="term" value="F:NAD binding"/>
    <property type="evidence" value="ECO:0007669"/>
    <property type="project" value="InterPro"/>
</dbReference>
<proteinExistence type="predicted"/>
<dbReference type="GO" id="GO:0016616">
    <property type="term" value="F:oxidoreductase activity, acting on the CH-OH group of donors, NAD or NADP as acceptor"/>
    <property type="evidence" value="ECO:0007669"/>
    <property type="project" value="InterPro"/>
</dbReference>
<dbReference type="PANTHER" id="PTHR42938">
    <property type="entry name" value="FORMATE DEHYDROGENASE 1"/>
    <property type="match status" value="1"/>
</dbReference>
<dbReference type="STRING" id="1459636.NTE_02200"/>
<dbReference type="KEGG" id="nev:NTE_02200"/>